<dbReference type="InterPro" id="IPR050558">
    <property type="entry name" value="PTS_Sugar-Specific_Components"/>
</dbReference>
<feature type="transmembrane region" description="Helical" evidence="12">
    <location>
        <begin position="221"/>
        <end position="241"/>
    </location>
</feature>
<dbReference type="InterPro" id="IPR036878">
    <property type="entry name" value="Glu_permease_IIB"/>
</dbReference>
<dbReference type="GO" id="GO:0090589">
    <property type="term" value="F:protein-phosphocysteine-trehalose phosphotransferase system transporter activity"/>
    <property type="evidence" value="ECO:0007669"/>
    <property type="project" value="TreeGrafter"/>
</dbReference>
<keyword evidence="4" id="KW-0762">Sugar transport</keyword>
<feature type="transmembrane region" description="Helical" evidence="12">
    <location>
        <begin position="192"/>
        <end position="215"/>
    </location>
</feature>
<protein>
    <submittedName>
        <fullName evidence="15">PTS system IIB component (Glc family) /PTS system IIC component (Glc family)</fullName>
    </submittedName>
</protein>
<keyword evidence="5" id="KW-0808">Transferase</keyword>
<dbReference type="EMBL" id="PTJA01000014">
    <property type="protein sequence ID" value="PPK78561.1"/>
    <property type="molecule type" value="Genomic_DNA"/>
</dbReference>
<gene>
    <name evidence="15" type="ORF">BXY41_11464</name>
</gene>
<evidence type="ECO:0000256" key="5">
    <source>
        <dbReference type="ARBA" id="ARBA00022679"/>
    </source>
</evidence>
<feature type="transmembrane region" description="Helical" evidence="12">
    <location>
        <begin position="336"/>
        <end position="359"/>
    </location>
</feature>
<dbReference type="SUPFAM" id="SSF55604">
    <property type="entry name" value="Glucose permease domain IIB"/>
    <property type="match status" value="1"/>
</dbReference>
<keyword evidence="16" id="KW-1185">Reference proteome</keyword>
<evidence type="ECO:0000259" key="13">
    <source>
        <dbReference type="PROSITE" id="PS51098"/>
    </source>
</evidence>
<feature type="transmembrane region" description="Helical" evidence="12">
    <location>
        <begin position="156"/>
        <end position="180"/>
    </location>
</feature>
<reference evidence="15 16" key="1">
    <citation type="submission" date="2018-02" db="EMBL/GenBank/DDBJ databases">
        <title>Genomic Encyclopedia of Archaeal and Bacterial Type Strains, Phase II (KMG-II): from individual species to whole genera.</title>
        <authorList>
            <person name="Goeker M."/>
        </authorList>
    </citation>
    <scope>NUCLEOTIDE SEQUENCE [LARGE SCALE GENOMIC DNA]</scope>
    <source>
        <strain evidence="15 16">DSM 3808</strain>
    </source>
</reference>
<dbReference type="PROSITE" id="PS51103">
    <property type="entry name" value="PTS_EIIC_TYPE_1"/>
    <property type="match status" value="1"/>
</dbReference>
<dbReference type="PROSITE" id="PS01035">
    <property type="entry name" value="PTS_EIIB_TYPE_1_CYS"/>
    <property type="match status" value="1"/>
</dbReference>
<dbReference type="AlphaFoldDB" id="A0A2S6HMF9"/>
<dbReference type="PANTHER" id="PTHR30175:SF1">
    <property type="entry name" value="PTS SYSTEM ARBUTIN-, CELLOBIOSE-, AND SALICIN-SPECIFIC EIIBC COMPONENT-RELATED"/>
    <property type="match status" value="1"/>
</dbReference>
<dbReference type="Pfam" id="PF00367">
    <property type="entry name" value="PTS_EIIB"/>
    <property type="match status" value="1"/>
</dbReference>
<evidence type="ECO:0000256" key="8">
    <source>
        <dbReference type="ARBA" id="ARBA00022777"/>
    </source>
</evidence>
<keyword evidence="2" id="KW-0813">Transport</keyword>
<keyword evidence="6" id="KW-0598">Phosphotransferase system</keyword>
<feature type="transmembrane region" description="Helical" evidence="12">
    <location>
        <begin position="285"/>
        <end position="305"/>
    </location>
</feature>
<evidence type="ECO:0000256" key="10">
    <source>
        <dbReference type="ARBA" id="ARBA00023136"/>
    </source>
</evidence>
<evidence type="ECO:0000256" key="9">
    <source>
        <dbReference type="ARBA" id="ARBA00022989"/>
    </source>
</evidence>
<dbReference type="GO" id="GO:0015771">
    <property type="term" value="P:trehalose transport"/>
    <property type="evidence" value="ECO:0007669"/>
    <property type="project" value="TreeGrafter"/>
</dbReference>
<dbReference type="CDD" id="cd00212">
    <property type="entry name" value="PTS_IIB_glc"/>
    <property type="match status" value="1"/>
</dbReference>
<comment type="subcellular location">
    <subcellularLocation>
        <location evidence="1">Cell membrane</location>
        <topology evidence="1">Multi-pass membrane protein</topology>
    </subcellularLocation>
</comment>
<feature type="transmembrane region" description="Helical" evidence="12">
    <location>
        <begin position="110"/>
        <end position="136"/>
    </location>
</feature>
<sequence>MADNKKIAERVLDAVGGKLNVIDVTHCMTRLRFRLKDELIANDDEIKKIDGVLGVVRNGGQVQVVIGPQVGKVYDELQKTGSFSEKESVGAEAGETVTAEKKQKKTAMGVINNIIGALAGCLTPLIPVLLCCGMAKMLASVLGPNLFKILDTQSNMFVLLTLIGDAGFYFLPIIIGYTAAKRFGMTPVMGMLFGAILVHPTLLKFAADGVTFSVYGIPAPVQNYTSTVFPIFLTIWLGSYVEKFLRKYIPDTIQVIGVPLITLFVVLPLELCLCAPLGYYLGNGIATGLVALNNIAGPFAVAVLAGSWTLLVLCGMHVALVPFVVTSFATLGYDTFIVPAMFAGSWATFGCMLAVLVLVKDKKKRALYSGYVFAWLIGGVGEPYKYGVQIPYRTPLYASVVSGLLTGLIAGFMHLTANVLNTANGIYSFAGFLGGDIKNYIALIVTTIAGTVIGFITMYVMKIDESLVD</sequence>
<accession>A0A2S6HMF9</accession>
<keyword evidence="8" id="KW-0418">Kinase</keyword>
<dbReference type="InterPro" id="IPR013013">
    <property type="entry name" value="PTS_EIIC_1"/>
</dbReference>
<evidence type="ECO:0000313" key="16">
    <source>
        <dbReference type="Proteomes" id="UP000237749"/>
    </source>
</evidence>
<dbReference type="Pfam" id="PF02378">
    <property type="entry name" value="PTS_EIIC"/>
    <property type="match status" value="1"/>
</dbReference>
<dbReference type="FunFam" id="3.30.1360.60:FF:000001">
    <property type="entry name" value="PTS system glucose-specific IIBC component PtsG"/>
    <property type="match status" value="1"/>
</dbReference>
<keyword evidence="10 12" id="KW-0472">Membrane</keyword>
<feature type="transmembrane region" description="Helical" evidence="12">
    <location>
        <begin position="366"/>
        <end position="384"/>
    </location>
</feature>
<dbReference type="RefSeq" id="WP_104438970.1">
    <property type="nucleotide sequence ID" value="NZ_PTJA01000014.1"/>
</dbReference>
<name>A0A2S6HMF9_9FIRM</name>
<dbReference type="Proteomes" id="UP000237749">
    <property type="component" value="Unassembled WGS sequence"/>
</dbReference>
<dbReference type="InterPro" id="IPR003352">
    <property type="entry name" value="PTS_EIIC"/>
</dbReference>
<feature type="transmembrane region" description="Helical" evidence="12">
    <location>
        <begin position="253"/>
        <end position="279"/>
    </location>
</feature>
<evidence type="ECO:0000256" key="7">
    <source>
        <dbReference type="ARBA" id="ARBA00022692"/>
    </source>
</evidence>
<evidence type="ECO:0000256" key="6">
    <source>
        <dbReference type="ARBA" id="ARBA00022683"/>
    </source>
</evidence>
<organism evidence="15 16">
    <name type="scientific">Lacrimispora xylanisolvens</name>
    <dbReference type="NCBI Taxonomy" id="384636"/>
    <lineage>
        <taxon>Bacteria</taxon>
        <taxon>Bacillati</taxon>
        <taxon>Bacillota</taxon>
        <taxon>Clostridia</taxon>
        <taxon>Lachnospirales</taxon>
        <taxon>Lachnospiraceae</taxon>
        <taxon>Lacrimispora</taxon>
    </lineage>
</organism>
<evidence type="ECO:0000256" key="4">
    <source>
        <dbReference type="ARBA" id="ARBA00022597"/>
    </source>
</evidence>
<evidence type="ECO:0000256" key="11">
    <source>
        <dbReference type="PROSITE-ProRule" id="PRU00421"/>
    </source>
</evidence>
<keyword evidence="9 12" id="KW-1133">Transmembrane helix</keyword>
<dbReference type="InterPro" id="IPR001996">
    <property type="entry name" value="PTS_IIB_1"/>
</dbReference>
<evidence type="ECO:0000313" key="15">
    <source>
        <dbReference type="EMBL" id="PPK78561.1"/>
    </source>
</evidence>
<dbReference type="GO" id="GO:0008982">
    <property type="term" value="F:protein-N(PI)-phosphohistidine-sugar phosphotransferase activity"/>
    <property type="evidence" value="ECO:0007669"/>
    <property type="project" value="InterPro"/>
</dbReference>
<dbReference type="GO" id="GO:0005886">
    <property type="term" value="C:plasma membrane"/>
    <property type="evidence" value="ECO:0007669"/>
    <property type="project" value="UniProtKB-SubCell"/>
</dbReference>
<evidence type="ECO:0000259" key="14">
    <source>
        <dbReference type="PROSITE" id="PS51103"/>
    </source>
</evidence>
<feature type="transmembrane region" description="Helical" evidence="12">
    <location>
        <begin position="440"/>
        <end position="461"/>
    </location>
</feature>
<dbReference type="OrthoDB" id="92465at2"/>
<feature type="transmembrane region" description="Helical" evidence="12">
    <location>
        <begin position="396"/>
        <end position="420"/>
    </location>
</feature>
<evidence type="ECO:0000256" key="12">
    <source>
        <dbReference type="SAM" id="Phobius"/>
    </source>
</evidence>
<feature type="domain" description="PTS EIIB type-1" evidence="13">
    <location>
        <begin position="5"/>
        <end position="87"/>
    </location>
</feature>
<dbReference type="GO" id="GO:0009401">
    <property type="term" value="P:phosphoenolpyruvate-dependent sugar phosphotransferase system"/>
    <property type="evidence" value="ECO:0007669"/>
    <property type="project" value="UniProtKB-KW"/>
</dbReference>
<dbReference type="InterPro" id="IPR018113">
    <property type="entry name" value="PTrfase_EIIB_Cys"/>
</dbReference>
<feature type="transmembrane region" description="Helical" evidence="12">
    <location>
        <begin position="310"/>
        <end position="330"/>
    </location>
</feature>
<dbReference type="PANTHER" id="PTHR30175">
    <property type="entry name" value="PHOSPHOTRANSFERASE SYSTEM TRANSPORT PROTEIN"/>
    <property type="match status" value="1"/>
</dbReference>
<feature type="active site" description="Phosphocysteine intermediate; for EIIB activity" evidence="11">
    <location>
        <position position="27"/>
    </location>
</feature>
<dbReference type="GO" id="GO:0016301">
    <property type="term" value="F:kinase activity"/>
    <property type="evidence" value="ECO:0007669"/>
    <property type="project" value="UniProtKB-KW"/>
</dbReference>
<evidence type="ECO:0000256" key="1">
    <source>
        <dbReference type="ARBA" id="ARBA00004651"/>
    </source>
</evidence>
<dbReference type="PROSITE" id="PS51098">
    <property type="entry name" value="PTS_EIIB_TYPE_1"/>
    <property type="match status" value="1"/>
</dbReference>
<feature type="domain" description="PTS EIIC type-1" evidence="14">
    <location>
        <begin position="116"/>
        <end position="469"/>
    </location>
</feature>
<comment type="caution">
    <text evidence="15">The sequence shown here is derived from an EMBL/GenBank/DDBJ whole genome shotgun (WGS) entry which is preliminary data.</text>
</comment>
<proteinExistence type="predicted"/>
<evidence type="ECO:0000256" key="3">
    <source>
        <dbReference type="ARBA" id="ARBA00022475"/>
    </source>
</evidence>
<keyword evidence="7 12" id="KW-0812">Transmembrane</keyword>
<dbReference type="Gene3D" id="3.30.1360.60">
    <property type="entry name" value="Glucose permease domain IIB"/>
    <property type="match status" value="1"/>
</dbReference>
<keyword evidence="3" id="KW-1003">Cell membrane</keyword>
<evidence type="ECO:0000256" key="2">
    <source>
        <dbReference type="ARBA" id="ARBA00022448"/>
    </source>
</evidence>